<evidence type="ECO:0000313" key="3">
    <source>
        <dbReference type="Proteomes" id="UP000002669"/>
    </source>
</evidence>
<keyword evidence="3" id="KW-1185">Reference proteome</keyword>
<dbReference type="RefSeq" id="XP_003171540.1">
    <property type="nucleotide sequence ID" value="XM_003171492.1"/>
</dbReference>
<accession>E4V0E9</accession>
<keyword evidence="1" id="KW-1133">Transmembrane helix</keyword>
<proteinExistence type="predicted"/>
<dbReference type="VEuPathDB" id="FungiDB:MGYG_06081"/>
<dbReference type="Proteomes" id="UP000002669">
    <property type="component" value="Unassembled WGS sequence"/>
</dbReference>
<dbReference type="GeneID" id="10026792"/>
<dbReference type="EMBL" id="DS989826">
    <property type="protein sequence ID" value="EFR03086.1"/>
    <property type="molecule type" value="Genomic_DNA"/>
</dbReference>
<dbReference type="OrthoDB" id="10544229at2759"/>
<evidence type="ECO:0000256" key="1">
    <source>
        <dbReference type="SAM" id="Phobius"/>
    </source>
</evidence>
<dbReference type="HOGENOM" id="CLU_1895668_0_0_1"/>
<protein>
    <submittedName>
        <fullName evidence="2">Uncharacterized protein</fullName>
    </submittedName>
</protein>
<reference evidence="3" key="1">
    <citation type="journal article" date="2012" name="MBio">
        <title>Comparative genome analysis of Trichophyton rubrum and related dermatophytes reveals candidate genes involved in infection.</title>
        <authorList>
            <person name="Martinez D.A."/>
            <person name="Oliver B.G."/>
            <person name="Graeser Y."/>
            <person name="Goldberg J.M."/>
            <person name="Li W."/>
            <person name="Martinez-Rossi N.M."/>
            <person name="Monod M."/>
            <person name="Shelest E."/>
            <person name="Barton R.C."/>
            <person name="Birch E."/>
            <person name="Brakhage A.A."/>
            <person name="Chen Z."/>
            <person name="Gurr S.J."/>
            <person name="Heiman D."/>
            <person name="Heitman J."/>
            <person name="Kosti I."/>
            <person name="Rossi A."/>
            <person name="Saif S."/>
            <person name="Samalova M."/>
            <person name="Saunders C.W."/>
            <person name="Shea T."/>
            <person name="Summerbell R.C."/>
            <person name="Xu J."/>
            <person name="Young S."/>
            <person name="Zeng Q."/>
            <person name="Birren B.W."/>
            <person name="Cuomo C.A."/>
            <person name="White T.C."/>
        </authorList>
    </citation>
    <scope>NUCLEOTIDE SEQUENCE [LARGE SCALE GENOMIC DNA]</scope>
    <source>
        <strain evidence="3">ATCC MYA-4604 / CBS 118893</strain>
    </source>
</reference>
<keyword evidence="1" id="KW-0472">Membrane</keyword>
<keyword evidence="1" id="KW-0812">Transmembrane</keyword>
<dbReference type="eggNOG" id="ENOG502RKYT">
    <property type="taxonomic scope" value="Eukaryota"/>
</dbReference>
<sequence>MESRVACMHAYVEGCLDTPEPMQARGINWPLTSADQGAEKVMDKSTSSVHPGTLLLHGVFMLLSFFSFTPPWVCMHIIYILRTSLPPLLLPSTPSHVSTGGKVVVSHKYRPRLHNLMLAFFPPVKKVRRKKPKG</sequence>
<organism evidence="3">
    <name type="scientific">Arthroderma gypseum (strain ATCC MYA-4604 / CBS 118893)</name>
    <name type="common">Microsporum gypseum</name>
    <dbReference type="NCBI Taxonomy" id="535722"/>
    <lineage>
        <taxon>Eukaryota</taxon>
        <taxon>Fungi</taxon>
        <taxon>Dikarya</taxon>
        <taxon>Ascomycota</taxon>
        <taxon>Pezizomycotina</taxon>
        <taxon>Eurotiomycetes</taxon>
        <taxon>Eurotiomycetidae</taxon>
        <taxon>Onygenales</taxon>
        <taxon>Arthrodermataceae</taxon>
        <taxon>Nannizzia</taxon>
    </lineage>
</organism>
<dbReference type="AlphaFoldDB" id="E4V0E9"/>
<feature type="transmembrane region" description="Helical" evidence="1">
    <location>
        <begin position="54"/>
        <end position="81"/>
    </location>
</feature>
<evidence type="ECO:0000313" key="2">
    <source>
        <dbReference type="EMBL" id="EFR03086.1"/>
    </source>
</evidence>
<dbReference type="InParanoid" id="E4V0E9"/>
<gene>
    <name evidence="2" type="ORF">MGYG_06081</name>
</gene>
<name>E4V0E9_ARTGP</name>